<keyword evidence="2" id="KW-1185">Reference proteome</keyword>
<sequence length="138" mass="14520">MGYFGKLAFSAGRWTAGAPTAVPFLLLDVHDSDIATLDYRAADASGGRFFLGHEPRIYFDEPDAAAPVDVAAEAQGFARWVHETTGAEVDPAAVADLMAAPDGAPPRDEVVEETVERLLALAGLPLPDWPSDDDAPAG</sequence>
<comment type="caution">
    <text evidence="1">The sequence shown here is derived from an EMBL/GenBank/DDBJ whole genome shotgun (WGS) entry which is preliminary data.</text>
</comment>
<evidence type="ECO:0008006" key="3">
    <source>
        <dbReference type="Google" id="ProtNLM"/>
    </source>
</evidence>
<dbReference type="Proteomes" id="UP001499924">
    <property type="component" value="Unassembled WGS sequence"/>
</dbReference>
<name>A0ABP6P2S3_9ACTN</name>
<dbReference type="EMBL" id="BAAAVV010000003">
    <property type="protein sequence ID" value="GAA3165923.1"/>
    <property type="molecule type" value="Genomic_DNA"/>
</dbReference>
<reference evidence="2" key="1">
    <citation type="journal article" date="2019" name="Int. J. Syst. Evol. Microbiol.">
        <title>The Global Catalogue of Microorganisms (GCM) 10K type strain sequencing project: providing services to taxonomists for standard genome sequencing and annotation.</title>
        <authorList>
            <consortium name="The Broad Institute Genomics Platform"/>
            <consortium name="The Broad Institute Genome Sequencing Center for Infectious Disease"/>
            <person name="Wu L."/>
            <person name="Ma J."/>
        </authorList>
    </citation>
    <scope>NUCLEOTIDE SEQUENCE [LARGE SCALE GENOMIC DNA]</scope>
    <source>
        <strain evidence="2">JCM 15614</strain>
    </source>
</reference>
<proteinExistence type="predicted"/>
<evidence type="ECO:0000313" key="2">
    <source>
        <dbReference type="Proteomes" id="UP001499924"/>
    </source>
</evidence>
<accession>A0ABP6P2S3</accession>
<protein>
    <recommendedName>
        <fullName evidence="3">SUKH-4 immunity protein</fullName>
    </recommendedName>
</protein>
<evidence type="ECO:0000313" key="1">
    <source>
        <dbReference type="EMBL" id="GAA3165923.1"/>
    </source>
</evidence>
<gene>
    <name evidence="1" type="ORF">GCM10010531_18110</name>
</gene>
<organism evidence="1 2">
    <name type="scientific">Blastococcus jejuensis</name>
    <dbReference type="NCBI Taxonomy" id="351224"/>
    <lineage>
        <taxon>Bacteria</taxon>
        <taxon>Bacillati</taxon>
        <taxon>Actinomycetota</taxon>
        <taxon>Actinomycetes</taxon>
        <taxon>Geodermatophilales</taxon>
        <taxon>Geodermatophilaceae</taxon>
        <taxon>Blastococcus</taxon>
    </lineage>
</organism>
<dbReference type="RefSeq" id="WP_344688467.1">
    <property type="nucleotide sequence ID" value="NZ_BAAAVV010000003.1"/>
</dbReference>